<dbReference type="InterPro" id="IPR032675">
    <property type="entry name" value="LRR_dom_sf"/>
</dbReference>
<keyword evidence="2" id="KW-1185">Reference proteome</keyword>
<sequence length="312" mass="34243">MGHRGHPVVGKGTSPVSDRTAFIDAILNNPNDDTARLVFADWLEEHGEPERAEFIRAQIEPAKASDAVRERNDPDARIAGVHGAAMGGGWRKAIGISETEGEYVRGFLTDVEVVSTKFLAVAGRALAAEPVTFRMFLPASDADDLVAWCKYLSELVASPLLRAVAKLEARNHAIGAGGFQHLIASPYLSGLREISFPGVAISPSFVKAISNSPAPFALESLALDRAVQFARQRTIRLLASAPRFATLKRLSLRYNRLTDDDIRVLLDSETLPRMLEVDLAGNDFRPREFGRALAERFGYGCDEDDFEEDDEY</sequence>
<dbReference type="KEGG" id="gog:C1280_10875"/>
<gene>
    <name evidence="1" type="ORF">C1280_10875</name>
</gene>
<protein>
    <submittedName>
        <fullName evidence="1">TIGR02996 domain-containing protein</fullName>
    </submittedName>
</protein>
<dbReference type="AlphaFoldDB" id="A0A2Z3GVX2"/>
<dbReference type="SUPFAM" id="SSF52047">
    <property type="entry name" value="RNI-like"/>
    <property type="match status" value="1"/>
</dbReference>
<accession>A0A2Z3GVX2</accession>
<name>A0A2Z3GVX2_9BACT</name>
<proteinExistence type="predicted"/>
<dbReference type="Gene3D" id="3.80.10.10">
    <property type="entry name" value="Ribonuclease Inhibitor"/>
    <property type="match status" value="1"/>
</dbReference>
<evidence type="ECO:0000313" key="2">
    <source>
        <dbReference type="Proteomes" id="UP000245802"/>
    </source>
</evidence>
<dbReference type="InterPro" id="IPR014338">
    <property type="entry name" value="CHP02996_rpt-companion-dom"/>
</dbReference>
<dbReference type="Proteomes" id="UP000245802">
    <property type="component" value="Chromosome"/>
</dbReference>
<dbReference type="EMBL" id="CP025958">
    <property type="protein sequence ID" value="AWM37468.1"/>
    <property type="molecule type" value="Genomic_DNA"/>
</dbReference>
<dbReference type="NCBIfam" id="TIGR02996">
    <property type="entry name" value="rpt_mate_G_obs"/>
    <property type="match status" value="1"/>
</dbReference>
<dbReference type="OrthoDB" id="270050at2"/>
<organism evidence="1 2">
    <name type="scientific">Gemmata obscuriglobus</name>
    <dbReference type="NCBI Taxonomy" id="114"/>
    <lineage>
        <taxon>Bacteria</taxon>
        <taxon>Pseudomonadati</taxon>
        <taxon>Planctomycetota</taxon>
        <taxon>Planctomycetia</taxon>
        <taxon>Gemmatales</taxon>
        <taxon>Gemmataceae</taxon>
        <taxon>Gemmata</taxon>
    </lineage>
</organism>
<reference evidence="1 2" key="1">
    <citation type="submission" date="2018-01" db="EMBL/GenBank/DDBJ databases">
        <title>G. obscuriglobus.</title>
        <authorList>
            <person name="Franke J."/>
            <person name="Blomberg W."/>
            <person name="Selmecki A."/>
        </authorList>
    </citation>
    <scope>NUCLEOTIDE SEQUENCE [LARGE SCALE GENOMIC DNA]</scope>
    <source>
        <strain evidence="1 2">DSM 5831</strain>
    </source>
</reference>
<evidence type="ECO:0000313" key="1">
    <source>
        <dbReference type="EMBL" id="AWM37468.1"/>
    </source>
</evidence>